<feature type="region of interest" description="Disordered" evidence="1">
    <location>
        <begin position="171"/>
        <end position="193"/>
    </location>
</feature>
<organism evidence="2 3">
    <name type="scientific">Edaphochlamys debaryana</name>
    <dbReference type="NCBI Taxonomy" id="47281"/>
    <lineage>
        <taxon>Eukaryota</taxon>
        <taxon>Viridiplantae</taxon>
        <taxon>Chlorophyta</taxon>
        <taxon>core chlorophytes</taxon>
        <taxon>Chlorophyceae</taxon>
        <taxon>CS clade</taxon>
        <taxon>Chlamydomonadales</taxon>
        <taxon>Chlamydomonadales incertae sedis</taxon>
        <taxon>Edaphochlamys</taxon>
    </lineage>
</organism>
<dbReference type="AlphaFoldDB" id="A0A836BT80"/>
<evidence type="ECO:0000256" key="1">
    <source>
        <dbReference type="SAM" id="MobiDB-lite"/>
    </source>
</evidence>
<dbReference type="Proteomes" id="UP000612055">
    <property type="component" value="Unassembled WGS sequence"/>
</dbReference>
<proteinExistence type="predicted"/>
<feature type="compositionally biased region" description="Low complexity" evidence="1">
    <location>
        <begin position="66"/>
        <end position="81"/>
    </location>
</feature>
<feature type="region of interest" description="Disordered" evidence="1">
    <location>
        <begin position="58"/>
        <end position="81"/>
    </location>
</feature>
<gene>
    <name evidence="2" type="ORF">HYH03_013126</name>
</gene>
<evidence type="ECO:0000313" key="3">
    <source>
        <dbReference type="Proteomes" id="UP000612055"/>
    </source>
</evidence>
<reference evidence="2" key="1">
    <citation type="journal article" date="2020" name="bioRxiv">
        <title>Comparative genomics of Chlamydomonas.</title>
        <authorList>
            <person name="Craig R.J."/>
            <person name="Hasan A.R."/>
            <person name="Ness R.W."/>
            <person name="Keightley P.D."/>
        </authorList>
    </citation>
    <scope>NUCLEOTIDE SEQUENCE</scope>
    <source>
        <strain evidence="2">CCAP 11/70</strain>
    </source>
</reference>
<name>A0A836BT80_9CHLO</name>
<accession>A0A836BT80</accession>
<feature type="region of interest" description="Disordered" evidence="1">
    <location>
        <begin position="205"/>
        <end position="224"/>
    </location>
</feature>
<sequence length="354" mass="36612">MAALLRRVRVAQLHDPAFDPAAAQKLLDAVEARLRTITLRFGKLRDITAYLHALAKLRSPPPPPARSSSSSSPSSPGAPLAPLVQPHELALDLAAFATRSRVELITASPKRLSTLLWALLRLLPAESHGSEKLQVVLDRLALVSLRQLGNYTPQDLRNLALAYATFGPRPDGPARAASASGAAPVPTPAGTAEGEQALDWPALAKRSAPAPTPDAREAAAAKRRTRNARMLQALTAELAARSGNLAVPQPEPRDLALAAHALSLAGLTAAASPNTLALLSKAAAAAAEALAPGRAGPLADAEVAGLLEALAEAGVRHGPLLEATRTWAGAAGEALAPEVRARLAGAFNRLGSEL</sequence>
<protein>
    <submittedName>
        <fullName evidence="2">Uncharacterized protein</fullName>
    </submittedName>
</protein>
<comment type="caution">
    <text evidence="2">The sequence shown here is derived from an EMBL/GenBank/DDBJ whole genome shotgun (WGS) entry which is preliminary data.</text>
</comment>
<feature type="compositionally biased region" description="Low complexity" evidence="1">
    <location>
        <begin position="171"/>
        <end position="192"/>
    </location>
</feature>
<keyword evidence="3" id="KW-1185">Reference proteome</keyword>
<dbReference type="OrthoDB" id="543357at2759"/>
<evidence type="ECO:0000313" key="2">
    <source>
        <dbReference type="EMBL" id="KAG2488276.1"/>
    </source>
</evidence>
<dbReference type="EMBL" id="JAEHOE010000085">
    <property type="protein sequence ID" value="KAG2488276.1"/>
    <property type="molecule type" value="Genomic_DNA"/>
</dbReference>